<proteinExistence type="predicted"/>
<dbReference type="EMBL" id="OV651818">
    <property type="protein sequence ID" value="CAH1112462.1"/>
    <property type="molecule type" value="Genomic_DNA"/>
</dbReference>
<dbReference type="AlphaFoldDB" id="A0A9P0GIW7"/>
<reference evidence="2" key="1">
    <citation type="submission" date="2022-01" db="EMBL/GenBank/DDBJ databases">
        <authorList>
            <person name="King R."/>
        </authorList>
    </citation>
    <scope>NUCLEOTIDE SEQUENCE</scope>
</reference>
<dbReference type="SMART" id="SM00597">
    <property type="entry name" value="ZnF_TTF"/>
    <property type="match status" value="1"/>
</dbReference>
<evidence type="ECO:0000259" key="1">
    <source>
        <dbReference type="SMART" id="SM00597"/>
    </source>
</evidence>
<dbReference type="OrthoDB" id="6779078at2759"/>
<evidence type="ECO:0000313" key="2">
    <source>
        <dbReference type="EMBL" id="CAH1112462.1"/>
    </source>
</evidence>
<dbReference type="Proteomes" id="UP001153636">
    <property type="component" value="Chromosome 6"/>
</dbReference>
<feature type="non-terminal residue" evidence="2">
    <location>
        <position position="1"/>
    </location>
</feature>
<feature type="non-terminal residue" evidence="2">
    <location>
        <position position="139"/>
    </location>
</feature>
<sequence>QSISSDPGLWPEITRAADRVFLVKRGPAAPLYNFDFPFDDQHRRFSLKHYKKRLRNGDEVLREWMVYSVFKNALYCFPCRLFAAPSSLSALGNRGFKDWKHLGDSSAHHENAKTHIDCLKSWLELKQRSKIGETIDAVS</sequence>
<feature type="domain" description="TTF-type" evidence="1">
    <location>
        <begin position="49"/>
        <end position="134"/>
    </location>
</feature>
<evidence type="ECO:0000313" key="3">
    <source>
        <dbReference type="Proteomes" id="UP001153636"/>
    </source>
</evidence>
<organism evidence="2 3">
    <name type="scientific">Psylliodes chrysocephalus</name>
    <dbReference type="NCBI Taxonomy" id="3402493"/>
    <lineage>
        <taxon>Eukaryota</taxon>
        <taxon>Metazoa</taxon>
        <taxon>Ecdysozoa</taxon>
        <taxon>Arthropoda</taxon>
        <taxon>Hexapoda</taxon>
        <taxon>Insecta</taxon>
        <taxon>Pterygota</taxon>
        <taxon>Neoptera</taxon>
        <taxon>Endopterygota</taxon>
        <taxon>Coleoptera</taxon>
        <taxon>Polyphaga</taxon>
        <taxon>Cucujiformia</taxon>
        <taxon>Chrysomeloidea</taxon>
        <taxon>Chrysomelidae</taxon>
        <taxon>Galerucinae</taxon>
        <taxon>Alticini</taxon>
        <taxon>Psylliodes</taxon>
    </lineage>
</organism>
<dbReference type="InterPro" id="IPR006580">
    <property type="entry name" value="Znf_TTF"/>
</dbReference>
<gene>
    <name evidence="2" type="ORF">PSYICH_LOCUS12418</name>
</gene>
<protein>
    <recommendedName>
        <fullName evidence="1">TTF-type domain-containing protein</fullName>
    </recommendedName>
</protein>
<keyword evidence="3" id="KW-1185">Reference proteome</keyword>
<accession>A0A9P0GIW7</accession>
<name>A0A9P0GIW7_9CUCU</name>